<comment type="caution">
    <text evidence="2">The sequence shown here is derived from an EMBL/GenBank/DDBJ whole genome shotgun (WGS) entry which is preliminary data.</text>
</comment>
<accession>A0ABV7VES9</accession>
<dbReference type="Gene3D" id="3.90.870.20">
    <property type="entry name" value="Carbamoyltransferase, C-terminal domain"/>
    <property type="match status" value="1"/>
</dbReference>
<dbReference type="RefSeq" id="WP_379725702.1">
    <property type="nucleotide sequence ID" value="NZ_JBHRYJ010000002.1"/>
</dbReference>
<dbReference type="InterPro" id="IPR051338">
    <property type="entry name" value="NodU/CmcH_Carbamoyltrnsfr"/>
</dbReference>
<dbReference type="InterPro" id="IPR043129">
    <property type="entry name" value="ATPase_NBD"/>
</dbReference>
<dbReference type="PANTHER" id="PTHR34847">
    <property type="entry name" value="NODULATION PROTEIN U"/>
    <property type="match status" value="1"/>
</dbReference>
<dbReference type="PANTHER" id="PTHR34847:SF1">
    <property type="entry name" value="NODULATION PROTEIN U"/>
    <property type="match status" value="1"/>
</dbReference>
<feature type="domain" description="Carbamoyltransferase C-terminal" evidence="1">
    <location>
        <begin position="397"/>
        <end position="562"/>
    </location>
</feature>
<evidence type="ECO:0000313" key="3">
    <source>
        <dbReference type="Proteomes" id="UP001595711"/>
    </source>
</evidence>
<dbReference type="EMBL" id="JBHRYJ010000002">
    <property type="protein sequence ID" value="MFC3675971.1"/>
    <property type="molecule type" value="Genomic_DNA"/>
</dbReference>
<organism evidence="2 3">
    <name type="scientific">Ferrovibrio xuzhouensis</name>
    <dbReference type="NCBI Taxonomy" id="1576914"/>
    <lineage>
        <taxon>Bacteria</taxon>
        <taxon>Pseudomonadati</taxon>
        <taxon>Pseudomonadota</taxon>
        <taxon>Alphaproteobacteria</taxon>
        <taxon>Rhodospirillales</taxon>
        <taxon>Rhodospirillaceae</taxon>
        <taxon>Ferrovibrio</taxon>
    </lineage>
</organism>
<dbReference type="InterPro" id="IPR031730">
    <property type="entry name" value="Carbam_trans_C"/>
</dbReference>
<evidence type="ECO:0000259" key="1">
    <source>
        <dbReference type="Pfam" id="PF16861"/>
    </source>
</evidence>
<protein>
    <submittedName>
        <fullName evidence="2">Carbamoyltransferase C-terminal domain-containing protein</fullName>
    </submittedName>
</protein>
<evidence type="ECO:0000313" key="2">
    <source>
        <dbReference type="EMBL" id="MFC3675971.1"/>
    </source>
</evidence>
<reference evidence="3" key="1">
    <citation type="journal article" date="2019" name="Int. J. Syst. Evol. Microbiol.">
        <title>The Global Catalogue of Microorganisms (GCM) 10K type strain sequencing project: providing services to taxonomists for standard genome sequencing and annotation.</title>
        <authorList>
            <consortium name="The Broad Institute Genomics Platform"/>
            <consortium name="The Broad Institute Genome Sequencing Center for Infectious Disease"/>
            <person name="Wu L."/>
            <person name="Ma J."/>
        </authorList>
    </citation>
    <scope>NUCLEOTIDE SEQUENCE [LARGE SCALE GENOMIC DNA]</scope>
    <source>
        <strain evidence="3">KCTC 42182</strain>
    </source>
</reference>
<keyword evidence="3" id="KW-1185">Reference proteome</keyword>
<dbReference type="SUPFAM" id="SSF53067">
    <property type="entry name" value="Actin-like ATPase domain"/>
    <property type="match status" value="1"/>
</dbReference>
<dbReference type="Gene3D" id="3.30.420.40">
    <property type="match status" value="2"/>
</dbReference>
<proteinExistence type="predicted"/>
<sequence length="570" mass="60955">MLILGIHPGHRDACAVLFDGYRMVAGVAQERLTRRPGDGGRIPFEAIAECLAVAGAGPEDLGAVTLSRGYFPSRYFRHFPLPRRVESRVRAMVGLERHASMEREAIRYGRSDSAEMFYVTAFLRDLGCRSDLPLRFCNHHTAQALAALFHTGWDEALVYTAGEGGDNASYGQRLLKYGRIATLGGDDTALAAPAHTDSLARLGSFAAEAVGLRAHGDAALFAALAAQAEPMLAAGLAAHFHVADDGRIDSDFAGYAGMRRWLLRWAAGHPAPLVAAAVQKVTRDVMAASIAQVLQRHELRHLAVAGGLFADAALNRHLAETLPLAGLAVYPAAGGRGVAEGSVLQYLLERDGVAQWLTQRRPLDHFCYGRDYDGDIDPVLAGAGARLVSSEPARAAAALINAGKLVALYAGGMEYGPQALGARSILAAPRRAAAERLRHRLGRPADLPFAPVVRAADAAMVFDLPPLARDAARFRAIACAVREPWRERLAPVLYADGSARPQVLDDARPSLCHDILSDYAALSGMPVLIQAGFTLPDEPLVNTPAECLRALRDGRVDYVATASAVWEIPA</sequence>
<gene>
    <name evidence="2" type="ORF">ACFOOQ_10485</name>
</gene>
<dbReference type="Pfam" id="PF16861">
    <property type="entry name" value="Carbam_trans_C"/>
    <property type="match status" value="1"/>
</dbReference>
<dbReference type="Proteomes" id="UP001595711">
    <property type="component" value="Unassembled WGS sequence"/>
</dbReference>
<dbReference type="InterPro" id="IPR038152">
    <property type="entry name" value="Carbam_trans_C_sf"/>
</dbReference>
<name>A0ABV7VES9_9PROT</name>